<dbReference type="InterPro" id="IPR050490">
    <property type="entry name" value="Bact_solute-bd_prot1"/>
</dbReference>
<sequence length="585" mass="65528">MKKRVLSAILCSIMAASLLAGCGGGGESSAPAADGGSTGTESTATEEVKRTEDGYQIFDDVTLSYLYCWNGGFQPLENQYDNDVAKAIRDKIGVTIEIEGVMMTESEKLNLMFASGDMPDIINAPYWGGSDACTVTIRKAGAEGRLIDLKDKLPNYPNLAKAYEVGVSSLQYLENELNHADFNGGQYVLPWQLPGSAEDETNWAYGIFVRSDVAETLGVDPTSIKTQDQLWDFMMQAKEYGFKDVNGNDTIVASTHVNGSNYGDYVAGFTEKKLTGYILDDEGNITTPILQGGKDWMESDLYLWRMVQEGLLDQECFKQSNERAVEKIGNGTPLFVSFQYSGIVTATQQSGLYDTHPEMRYTPVGPLNYKDGQSLVQTATDGRTGSPCLIFPTTCKNVDAALTYLDYINSEEGMMLASYGIEGDTYELNEEGQPRMTQEWCDKYTADAAATKEELRQRGIGYLNTTNFVVDLRKTWWGEQNPFDSNAAVQEVEEYKEMRPVERIKGYPLSAFEASFERYDDWMDLNAQLQEGEYQQRAYFAETEEEAKEILNEYRDMLLNTNDGVYQEMIDYLNEMYHSRDDIAL</sequence>
<gene>
    <name evidence="3" type="ORF">IAB51_04870</name>
</gene>
<protein>
    <recommendedName>
        <fullName evidence="5">ABC transporter substrate-binding protein</fullName>
    </recommendedName>
</protein>
<dbReference type="PROSITE" id="PS51257">
    <property type="entry name" value="PROKAR_LIPOPROTEIN"/>
    <property type="match status" value="1"/>
</dbReference>
<feature type="chain" id="PRO_5038690675" description="ABC transporter substrate-binding protein" evidence="2">
    <location>
        <begin position="21"/>
        <end position="585"/>
    </location>
</feature>
<evidence type="ECO:0000256" key="2">
    <source>
        <dbReference type="SAM" id="SignalP"/>
    </source>
</evidence>
<evidence type="ECO:0008006" key="5">
    <source>
        <dbReference type="Google" id="ProtNLM"/>
    </source>
</evidence>
<dbReference type="SUPFAM" id="SSF53850">
    <property type="entry name" value="Periplasmic binding protein-like II"/>
    <property type="match status" value="1"/>
</dbReference>
<keyword evidence="1 2" id="KW-0732">Signal</keyword>
<reference evidence="3" key="2">
    <citation type="journal article" date="2021" name="PeerJ">
        <title>Extensive microbial diversity within the chicken gut microbiome revealed by metagenomics and culture.</title>
        <authorList>
            <person name="Gilroy R."/>
            <person name="Ravi A."/>
            <person name="Getino M."/>
            <person name="Pursley I."/>
            <person name="Horton D.L."/>
            <person name="Alikhan N.F."/>
            <person name="Baker D."/>
            <person name="Gharbi K."/>
            <person name="Hall N."/>
            <person name="Watson M."/>
            <person name="Adriaenssens E.M."/>
            <person name="Foster-Nyarko E."/>
            <person name="Jarju S."/>
            <person name="Secka A."/>
            <person name="Antonio M."/>
            <person name="Oren A."/>
            <person name="Chaudhuri R.R."/>
            <person name="La Ragione R."/>
            <person name="Hildebrand F."/>
            <person name="Pallen M.J."/>
        </authorList>
    </citation>
    <scope>NUCLEOTIDE SEQUENCE</scope>
    <source>
        <strain evidence="3">CHK199-13235</strain>
    </source>
</reference>
<comment type="caution">
    <text evidence="3">The sequence shown here is derived from an EMBL/GenBank/DDBJ whole genome shotgun (WGS) entry which is preliminary data.</text>
</comment>
<evidence type="ECO:0000313" key="4">
    <source>
        <dbReference type="Proteomes" id="UP000824002"/>
    </source>
</evidence>
<dbReference type="EMBL" id="DVJP01000033">
    <property type="protein sequence ID" value="HIS76129.1"/>
    <property type="molecule type" value="Genomic_DNA"/>
</dbReference>
<organism evidence="3 4">
    <name type="scientific">Candidatus Merdivicinus excrementipullorum</name>
    <dbReference type="NCBI Taxonomy" id="2840867"/>
    <lineage>
        <taxon>Bacteria</taxon>
        <taxon>Bacillati</taxon>
        <taxon>Bacillota</taxon>
        <taxon>Clostridia</taxon>
        <taxon>Eubacteriales</taxon>
        <taxon>Oscillospiraceae</taxon>
        <taxon>Oscillospiraceae incertae sedis</taxon>
        <taxon>Candidatus Merdivicinus</taxon>
    </lineage>
</organism>
<dbReference type="AlphaFoldDB" id="A0A9D1FLW2"/>
<dbReference type="PANTHER" id="PTHR43649:SF33">
    <property type="entry name" value="POLYGALACTURONAN_RHAMNOGALACTURONAN-BINDING PROTEIN YTCQ"/>
    <property type="match status" value="1"/>
</dbReference>
<proteinExistence type="predicted"/>
<evidence type="ECO:0000256" key="1">
    <source>
        <dbReference type="ARBA" id="ARBA00022729"/>
    </source>
</evidence>
<dbReference type="Proteomes" id="UP000824002">
    <property type="component" value="Unassembled WGS sequence"/>
</dbReference>
<name>A0A9D1FLW2_9FIRM</name>
<feature type="signal peptide" evidence="2">
    <location>
        <begin position="1"/>
        <end position="20"/>
    </location>
</feature>
<reference evidence="3" key="1">
    <citation type="submission" date="2020-10" db="EMBL/GenBank/DDBJ databases">
        <authorList>
            <person name="Gilroy R."/>
        </authorList>
    </citation>
    <scope>NUCLEOTIDE SEQUENCE</scope>
    <source>
        <strain evidence="3">CHK199-13235</strain>
    </source>
</reference>
<dbReference type="Gene3D" id="3.40.190.10">
    <property type="entry name" value="Periplasmic binding protein-like II"/>
    <property type="match status" value="2"/>
</dbReference>
<evidence type="ECO:0000313" key="3">
    <source>
        <dbReference type="EMBL" id="HIS76129.1"/>
    </source>
</evidence>
<accession>A0A9D1FLW2</accession>
<dbReference type="PANTHER" id="PTHR43649">
    <property type="entry name" value="ARABINOSE-BINDING PROTEIN-RELATED"/>
    <property type="match status" value="1"/>
</dbReference>